<evidence type="ECO:0000256" key="1">
    <source>
        <dbReference type="ARBA" id="ARBA00022490"/>
    </source>
</evidence>
<gene>
    <name evidence="3" type="primary">fdhD</name>
    <name evidence="4" type="ORF">C0099_14825</name>
</gene>
<dbReference type="Proteomes" id="UP000242205">
    <property type="component" value="Chromosome"/>
</dbReference>
<comment type="function">
    <text evidence="3">Required for formate dehydrogenase (FDH) activity. Acts as a sulfur carrier protein that transfers sulfur from IscS to the molybdenum cofactor prior to its insertion into FDH.</text>
</comment>
<dbReference type="PANTHER" id="PTHR30592:SF1">
    <property type="entry name" value="SULFUR CARRIER PROTEIN FDHD"/>
    <property type="match status" value="1"/>
</dbReference>
<dbReference type="AlphaFoldDB" id="A0A2I6SA25"/>
<dbReference type="GO" id="GO:0016783">
    <property type="term" value="F:sulfurtransferase activity"/>
    <property type="evidence" value="ECO:0007669"/>
    <property type="project" value="InterPro"/>
</dbReference>
<feature type="active site" description="Cysteine persulfide intermediate" evidence="3">
    <location>
        <position position="121"/>
    </location>
</feature>
<keyword evidence="2 3" id="KW-0501">Molybdenum cofactor biosynthesis</keyword>
<dbReference type="Pfam" id="PF02634">
    <property type="entry name" value="FdhD-NarQ"/>
    <property type="match status" value="1"/>
</dbReference>
<organism evidence="4 5">
    <name type="scientific">Pseudazoarcus pumilus</name>
    <dbReference type="NCBI Taxonomy" id="2067960"/>
    <lineage>
        <taxon>Bacteria</taxon>
        <taxon>Pseudomonadati</taxon>
        <taxon>Pseudomonadota</taxon>
        <taxon>Betaproteobacteria</taxon>
        <taxon>Rhodocyclales</taxon>
        <taxon>Zoogloeaceae</taxon>
        <taxon>Pseudazoarcus</taxon>
    </lineage>
</organism>
<evidence type="ECO:0000313" key="5">
    <source>
        <dbReference type="Proteomes" id="UP000242205"/>
    </source>
</evidence>
<comment type="caution">
    <text evidence="3">Lacks conserved residue(s) required for the propagation of feature annotation.</text>
</comment>
<dbReference type="PIRSF" id="PIRSF015626">
    <property type="entry name" value="FdhD"/>
    <property type="match status" value="1"/>
</dbReference>
<protein>
    <recommendedName>
        <fullName evidence="3">Sulfur carrier protein FdhD</fullName>
    </recommendedName>
</protein>
<name>A0A2I6SA25_9RHOO</name>
<reference evidence="4 5" key="1">
    <citation type="submission" date="2018-01" db="EMBL/GenBank/DDBJ databases">
        <authorList>
            <person name="Fu G.-Y."/>
        </authorList>
    </citation>
    <scope>NUCLEOTIDE SEQUENCE [LARGE SCALE GENOMIC DNA]</scope>
    <source>
        <strain evidence="4 5">SY39</strain>
    </source>
</reference>
<dbReference type="GO" id="GO:0005737">
    <property type="term" value="C:cytoplasm"/>
    <property type="evidence" value="ECO:0007669"/>
    <property type="project" value="UniProtKB-SubCell"/>
</dbReference>
<evidence type="ECO:0000256" key="3">
    <source>
        <dbReference type="HAMAP-Rule" id="MF_00187"/>
    </source>
</evidence>
<sequence>MSICSVRAARPVIERPWSARRVERWSGGRPTDGIDQVAEEVPVALVYNGISHAVMLASPADLEDFALGFSLSEGILRDASELYDLEVEQRGEGIQVDMRIAAECFMRLKQRRRNLTGRTGCGLCGVETLEQAVRHPAPVAGGLQVPAETVHRAMAAMAEAQTLQRITGAVHAAAWAHPDGSLQLVREDVGRHNALDKLLGAMATEGVDHATGFIVITSRASYEIVQKAATRGIALVAAISAPTGLAVRIAEEAGVTLLGFTRGQGHVAYSHPARLDTTQSGTTE</sequence>
<dbReference type="KEGG" id="atw:C0099_14825"/>
<evidence type="ECO:0000256" key="2">
    <source>
        <dbReference type="ARBA" id="ARBA00023150"/>
    </source>
</evidence>
<comment type="similarity">
    <text evidence="3">Belongs to the FdhD family.</text>
</comment>
<keyword evidence="1 3" id="KW-0963">Cytoplasm</keyword>
<dbReference type="GO" id="GO:0006777">
    <property type="term" value="P:Mo-molybdopterin cofactor biosynthetic process"/>
    <property type="evidence" value="ECO:0007669"/>
    <property type="project" value="UniProtKB-UniRule"/>
</dbReference>
<dbReference type="Gene3D" id="3.40.140.10">
    <property type="entry name" value="Cytidine Deaminase, domain 2"/>
    <property type="match status" value="1"/>
</dbReference>
<dbReference type="GO" id="GO:0097163">
    <property type="term" value="F:sulfur carrier activity"/>
    <property type="evidence" value="ECO:0007669"/>
    <property type="project" value="UniProtKB-UniRule"/>
</dbReference>
<dbReference type="NCBIfam" id="TIGR00129">
    <property type="entry name" value="fdhD_narQ"/>
    <property type="match status" value="1"/>
</dbReference>
<keyword evidence="5" id="KW-1185">Reference proteome</keyword>
<dbReference type="HAMAP" id="MF_00187">
    <property type="entry name" value="FdhD"/>
    <property type="match status" value="1"/>
</dbReference>
<dbReference type="OrthoDB" id="3197277at2"/>
<keyword evidence="4" id="KW-0808">Transferase</keyword>
<dbReference type="PANTHER" id="PTHR30592">
    <property type="entry name" value="FORMATE DEHYDROGENASE"/>
    <property type="match status" value="1"/>
</dbReference>
<dbReference type="InterPro" id="IPR016193">
    <property type="entry name" value="Cytidine_deaminase-like"/>
</dbReference>
<dbReference type="RefSeq" id="WP_102248143.1">
    <property type="nucleotide sequence ID" value="NZ_CP025682.1"/>
</dbReference>
<dbReference type="Gene3D" id="3.10.20.10">
    <property type="match status" value="1"/>
</dbReference>
<dbReference type="SUPFAM" id="SSF53927">
    <property type="entry name" value="Cytidine deaminase-like"/>
    <property type="match status" value="1"/>
</dbReference>
<proteinExistence type="inferred from homology"/>
<dbReference type="InterPro" id="IPR003786">
    <property type="entry name" value="FdhD"/>
</dbReference>
<evidence type="ECO:0000313" key="4">
    <source>
        <dbReference type="EMBL" id="AUN96099.1"/>
    </source>
</evidence>
<dbReference type="EMBL" id="CP025682">
    <property type="protein sequence ID" value="AUN96099.1"/>
    <property type="molecule type" value="Genomic_DNA"/>
</dbReference>
<accession>A0A2I6SA25</accession>
<comment type="subcellular location">
    <subcellularLocation>
        <location evidence="3">Cytoplasm</location>
    </subcellularLocation>
</comment>